<accession>A0ABN0WA21</accession>
<dbReference type="Proteomes" id="UP001500782">
    <property type="component" value="Unassembled WGS sequence"/>
</dbReference>
<evidence type="ECO:0000313" key="2">
    <source>
        <dbReference type="EMBL" id="GAA0330493.1"/>
    </source>
</evidence>
<dbReference type="InterPro" id="IPR023214">
    <property type="entry name" value="HAD_sf"/>
</dbReference>
<dbReference type="RefSeq" id="WP_343798880.1">
    <property type="nucleotide sequence ID" value="NZ_BAAADJ010000021.1"/>
</dbReference>
<dbReference type="InterPro" id="IPR036412">
    <property type="entry name" value="HAD-like_sf"/>
</dbReference>
<dbReference type="PANTHER" id="PTHR43316:SF8">
    <property type="entry name" value="HAD FAMILY HYDROLASE"/>
    <property type="match status" value="1"/>
</dbReference>
<evidence type="ECO:0000313" key="3">
    <source>
        <dbReference type="Proteomes" id="UP001500782"/>
    </source>
</evidence>
<keyword evidence="1 2" id="KW-0378">Hydrolase</keyword>
<dbReference type="SUPFAM" id="SSF56784">
    <property type="entry name" value="HAD-like"/>
    <property type="match status" value="1"/>
</dbReference>
<dbReference type="GO" id="GO:0016787">
    <property type="term" value="F:hydrolase activity"/>
    <property type="evidence" value="ECO:0007669"/>
    <property type="project" value="UniProtKB-KW"/>
</dbReference>
<organism evidence="2 3">
    <name type="scientific">Bacillus carboniphilus</name>
    <dbReference type="NCBI Taxonomy" id="86663"/>
    <lineage>
        <taxon>Bacteria</taxon>
        <taxon>Bacillati</taxon>
        <taxon>Bacillota</taxon>
        <taxon>Bacilli</taxon>
        <taxon>Bacillales</taxon>
        <taxon>Bacillaceae</taxon>
        <taxon>Bacillus</taxon>
    </lineage>
</organism>
<proteinExistence type="predicted"/>
<protein>
    <submittedName>
        <fullName evidence="2">TIGR02253 family HAD-type hydrolase</fullName>
    </submittedName>
</protein>
<dbReference type="InterPro" id="IPR051540">
    <property type="entry name" value="S-2-haloacid_dehalogenase"/>
</dbReference>
<reference evidence="2 3" key="1">
    <citation type="journal article" date="2019" name="Int. J. Syst. Evol. Microbiol.">
        <title>The Global Catalogue of Microorganisms (GCM) 10K type strain sequencing project: providing services to taxonomists for standard genome sequencing and annotation.</title>
        <authorList>
            <consortium name="The Broad Institute Genomics Platform"/>
            <consortium name="The Broad Institute Genome Sequencing Center for Infectious Disease"/>
            <person name="Wu L."/>
            <person name="Ma J."/>
        </authorList>
    </citation>
    <scope>NUCLEOTIDE SEQUENCE [LARGE SCALE GENOMIC DNA]</scope>
    <source>
        <strain evidence="2 3">JCM 9731</strain>
    </source>
</reference>
<gene>
    <name evidence="2" type="ORF">GCM10008967_21240</name>
</gene>
<evidence type="ECO:0000256" key="1">
    <source>
        <dbReference type="ARBA" id="ARBA00022801"/>
    </source>
</evidence>
<dbReference type="PRINTS" id="PR00413">
    <property type="entry name" value="HADHALOGNASE"/>
</dbReference>
<name>A0ABN0WA21_9BACI</name>
<dbReference type="PANTHER" id="PTHR43316">
    <property type="entry name" value="HYDROLASE, HALOACID DELAHOGENASE-RELATED"/>
    <property type="match status" value="1"/>
</dbReference>
<keyword evidence="3" id="KW-1185">Reference proteome</keyword>
<sequence length="256" mass="29528">MEKWITFDLDGTLMQNPFVEWVFPEIESTVLEKAGGELQVKDALVAEHNRRMKENLITEAYDWDDILKQFLQESDIDLQIDIEELVIKHSIHPKVYLLENEIIDTLLKIKGKGYQLAVATNGYYKYQFPVLETLQLSGLFDLTITPEEVGYAKPDVRMIQSLSNKGKILAHVGDRIDHDVNIANQLGIPSVLIMRRLPEEYTKLTPIERAKHPGCIDLCRQKWEKETRNEFGPFTSELVPTYIIHSITELETCLTK</sequence>
<dbReference type="Pfam" id="PF00702">
    <property type="entry name" value="Hydrolase"/>
    <property type="match status" value="1"/>
</dbReference>
<dbReference type="SFLD" id="SFLDG01129">
    <property type="entry name" value="C1.5:_HAD__Beta-PGM__Phosphata"/>
    <property type="match status" value="1"/>
</dbReference>
<dbReference type="EMBL" id="BAAADJ010000021">
    <property type="protein sequence ID" value="GAA0330493.1"/>
    <property type="molecule type" value="Genomic_DNA"/>
</dbReference>
<dbReference type="SFLD" id="SFLDS00003">
    <property type="entry name" value="Haloacid_Dehalogenase"/>
    <property type="match status" value="1"/>
</dbReference>
<dbReference type="InterPro" id="IPR006439">
    <property type="entry name" value="HAD-SF_hydro_IA"/>
</dbReference>
<dbReference type="Gene3D" id="3.40.50.1000">
    <property type="entry name" value="HAD superfamily/HAD-like"/>
    <property type="match status" value="1"/>
</dbReference>
<dbReference type="InterPro" id="IPR023198">
    <property type="entry name" value="PGP-like_dom2"/>
</dbReference>
<dbReference type="Gene3D" id="1.10.150.240">
    <property type="entry name" value="Putative phosphatase, domain 2"/>
    <property type="match status" value="1"/>
</dbReference>
<comment type="caution">
    <text evidence="2">The sequence shown here is derived from an EMBL/GenBank/DDBJ whole genome shotgun (WGS) entry which is preliminary data.</text>
</comment>